<evidence type="ECO:0000313" key="2">
    <source>
        <dbReference type="EMBL" id="CAL1701201.1"/>
    </source>
</evidence>
<feature type="region of interest" description="Disordered" evidence="1">
    <location>
        <begin position="78"/>
        <end position="226"/>
    </location>
</feature>
<feature type="region of interest" description="Disordered" evidence="1">
    <location>
        <begin position="241"/>
        <end position="357"/>
    </location>
</feature>
<organism evidence="2 3">
    <name type="scientific">Somion occarium</name>
    <dbReference type="NCBI Taxonomy" id="3059160"/>
    <lineage>
        <taxon>Eukaryota</taxon>
        <taxon>Fungi</taxon>
        <taxon>Dikarya</taxon>
        <taxon>Basidiomycota</taxon>
        <taxon>Agaricomycotina</taxon>
        <taxon>Agaricomycetes</taxon>
        <taxon>Polyporales</taxon>
        <taxon>Cerrenaceae</taxon>
        <taxon>Somion</taxon>
    </lineage>
</organism>
<accession>A0ABP1CZW5</accession>
<protein>
    <submittedName>
        <fullName evidence="2">Uncharacterized protein</fullName>
    </submittedName>
</protein>
<feature type="compositionally biased region" description="Low complexity" evidence="1">
    <location>
        <begin position="342"/>
        <end position="355"/>
    </location>
</feature>
<name>A0ABP1CZW5_9APHY</name>
<reference evidence="3" key="1">
    <citation type="submission" date="2024-04" db="EMBL/GenBank/DDBJ databases">
        <authorList>
            <person name="Shaw F."/>
            <person name="Minotto A."/>
        </authorList>
    </citation>
    <scope>NUCLEOTIDE SEQUENCE [LARGE SCALE GENOMIC DNA]</scope>
</reference>
<keyword evidence="3" id="KW-1185">Reference proteome</keyword>
<feature type="compositionally biased region" description="Basic and acidic residues" evidence="1">
    <location>
        <begin position="278"/>
        <end position="311"/>
    </location>
</feature>
<feature type="compositionally biased region" description="Low complexity" evidence="1">
    <location>
        <begin position="482"/>
        <end position="517"/>
    </location>
</feature>
<gene>
    <name evidence="2" type="ORF">GFSPODELE1_LOCUS3476</name>
</gene>
<feature type="compositionally biased region" description="Basic residues" evidence="1">
    <location>
        <begin position="119"/>
        <end position="130"/>
    </location>
</feature>
<feature type="region of interest" description="Disordered" evidence="1">
    <location>
        <begin position="418"/>
        <end position="585"/>
    </location>
</feature>
<evidence type="ECO:0000256" key="1">
    <source>
        <dbReference type="SAM" id="MobiDB-lite"/>
    </source>
</evidence>
<dbReference type="Proteomes" id="UP001497453">
    <property type="component" value="Chromosome 2"/>
</dbReference>
<feature type="compositionally biased region" description="Low complexity" evidence="1">
    <location>
        <begin position="166"/>
        <end position="193"/>
    </location>
</feature>
<evidence type="ECO:0000313" key="3">
    <source>
        <dbReference type="Proteomes" id="UP001497453"/>
    </source>
</evidence>
<sequence>MPVSFSEHPRASTARLVRSNSSKHARGGSLGLIDAARVRFTKDLPSLLRASSKSRHPKSRLSSQVQVSEIDISVHSDYAKRYRPDPTHSVIDPMDNPIVNNERQGRSLGSRIVNFLSRSRSRSRSKKRRSRSLDVPPVTDLPVLPVKTGSFGRHTRHSGLQDEEPSPSTSTSKPSTRSQSRPLSSTTTATDTTIKPRQKDKDLPAIPPKRSYTHANPTHLLAPQPRPSAMVHILNSPPFPRGEYARDGVDAPDSGDYGGRCSPLCLPPRFTPPGARNKGKEKERERERASKGRERDGSRDTAKDKDRDRITAPRRVGSPILRERERESRSAIGTVPMEKVASGSGNSRRSSGRESVAANAISVSKVKRTKHGSFDFERPISSPKVDGNFSVKTALRGMGIGAETRAPSAIPMMRSTSLKATPRSPSGYGNGHAKSSSGGAGAKPRPAPDSLGRTKKPQLDVHTTSSSKPSRRGTNDSGGGSSHASHSAPGPRIHFTPSDADPASPTSSQSGHSSSWGKSGGKQILRSSHGAFKFEPAVPMIPGSPASDERKSAARGGPGPSNLSNPPTPTKALPQRPSTKGRSLDLGLGLSWAPSRVREEAMLPRSHVGVSASTSKARARYRGTWVDQDARHEFGVGSRAEPIGSEVAHAFKDALGDAAYSIFKMFVHRFDAHAIPLEGPYGLIYHAHRLLDEANTLDERNKQLLMDKFVRMFPLLIVLHLSSSSCRFTVVF</sequence>
<dbReference type="EMBL" id="OZ037945">
    <property type="protein sequence ID" value="CAL1701201.1"/>
    <property type="molecule type" value="Genomic_DNA"/>
</dbReference>
<feature type="region of interest" description="Disordered" evidence="1">
    <location>
        <begin position="1"/>
        <end position="28"/>
    </location>
</feature>
<proteinExistence type="predicted"/>
<feature type="compositionally biased region" description="Low complexity" evidence="1">
    <location>
        <begin position="133"/>
        <end position="146"/>
    </location>
</feature>